<sequence>MARSGEAGRGVRAYNPSVPFFDDLEHEMTTGRLWARVGAWIYDPSLALGERRGMAARRRELLASAHGRVLELGAGTGLNLAHYSTGVGELVLSEPEPAMRARLARRVARAGGAASVVAASAEELPFAEGTFDTVVSTLVLCSVRDPLAALREVRRVLAPGGRLLMIEHVRAAAPRPARRQDRMAGAWAAFAQGCRCNQSTLELVEAAGLRMERVSDGRWRGMPALVAPLVSGAAVVAP</sequence>
<dbReference type="Gene3D" id="3.40.50.150">
    <property type="entry name" value="Vaccinia Virus protein VP39"/>
    <property type="match status" value="1"/>
</dbReference>
<dbReference type="InterPro" id="IPR029063">
    <property type="entry name" value="SAM-dependent_MTases_sf"/>
</dbReference>
<organism evidence="2 3">
    <name type="scientific">Solirubrobacter ginsenosidimutans</name>
    <dbReference type="NCBI Taxonomy" id="490573"/>
    <lineage>
        <taxon>Bacteria</taxon>
        <taxon>Bacillati</taxon>
        <taxon>Actinomycetota</taxon>
        <taxon>Thermoleophilia</taxon>
        <taxon>Solirubrobacterales</taxon>
        <taxon>Solirubrobacteraceae</taxon>
        <taxon>Solirubrobacter</taxon>
    </lineage>
</organism>
<dbReference type="PANTHER" id="PTHR45036:SF1">
    <property type="entry name" value="METHYLTRANSFERASE LIKE 7A"/>
    <property type="match status" value="1"/>
</dbReference>
<dbReference type="GO" id="GO:0008757">
    <property type="term" value="F:S-adenosylmethionine-dependent methyltransferase activity"/>
    <property type="evidence" value="ECO:0007669"/>
    <property type="project" value="InterPro"/>
</dbReference>
<dbReference type="InterPro" id="IPR052356">
    <property type="entry name" value="Thiol_S-MT"/>
</dbReference>
<feature type="domain" description="Methyltransferase type 11" evidence="1">
    <location>
        <begin position="70"/>
        <end position="164"/>
    </location>
</feature>
<evidence type="ECO:0000259" key="1">
    <source>
        <dbReference type="Pfam" id="PF08241"/>
    </source>
</evidence>
<comment type="caution">
    <text evidence="2">The sequence shown here is derived from an EMBL/GenBank/DDBJ whole genome shotgun (WGS) entry which is preliminary data.</text>
</comment>
<gene>
    <name evidence="2" type="ORF">OM076_35890</name>
</gene>
<dbReference type="CDD" id="cd02440">
    <property type="entry name" value="AdoMet_MTases"/>
    <property type="match status" value="1"/>
</dbReference>
<evidence type="ECO:0000313" key="2">
    <source>
        <dbReference type="EMBL" id="MDA0165705.1"/>
    </source>
</evidence>
<dbReference type="PANTHER" id="PTHR45036">
    <property type="entry name" value="METHYLTRANSFERASE LIKE 7B"/>
    <property type="match status" value="1"/>
</dbReference>
<evidence type="ECO:0000313" key="3">
    <source>
        <dbReference type="Proteomes" id="UP001149140"/>
    </source>
</evidence>
<dbReference type="InterPro" id="IPR013216">
    <property type="entry name" value="Methyltransf_11"/>
</dbReference>
<keyword evidence="2" id="KW-0489">Methyltransferase</keyword>
<dbReference type="GO" id="GO:0032259">
    <property type="term" value="P:methylation"/>
    <property type="evidence" value="ECO:0007669"/>
    <property type="project" value="UniProtKB-KW"/>
</dbReference>
<dbReference type="SUPFAM" id="SSF53335">
    <property type="entry name" value="S-adenosyl-L-methionine-dependent methyltransferases"/>
    <property type="match status" value="1"/>
</dbReference>
<name>A0A9X3S3G3_9ACTN</name>
<accession>A0A9X3S3G3</accession>
<keyword evidence="2" id="KW-0808">Transferase</keyword>
<dbReference type="EMBL" id="JAPDOD010000051">
    <property type="protein sequence ID" value="MDA0165705.1"/>
    <property type="molecule type" value="Genomic_DNA"/>
</dbReference>
<dbReference type="Pfam" id="PF08241">
    <property type="entry name" value="Methyltransf_11"/>
    <property type="match status" value="1"/>
</dbReference>
<dbReference type="AlphaFoldDB" id="A0A9X3S3G3"/>
<protein>
    <submittedName>
        <fullName evidence="2">Class I SAM-dependent methyltransferase</fullName>
    </submittedName>
</protein>
<keyword evidence="3" id="KW-1185">Reference proteome</keyword>
<proteinExistence type="predicted"/>
<reference evidence="2" key="1">
    <citation type="submission" date="2022-10" db="EMBL/GenBank/DDBJ databases">
        <title>The WGS of Solirubrobacter ginsenosidimutans DSM 21036.</title>
        <authorList>
            <person name="Jiang Z."/>
        </authorList>
    </citation>
    <scope>NUCLEOTIDE SEQUENCE</scope>
    <source>
        <strain evidence="2">DSM 21036</strain>
    </source>
</reference>
<dbReference type="Proteomes" id="UP001149140">
    <property type="component" value="Unassembled WGS sequence"/>
</dbReference>
<dbReference type="RefSeq" id="WP_270044967.1">
    <property type="nucleotide sequence ID" value="NZ_JAPDOD010000051.1"/>
</dbReference>